<accession>G0ETU4</accession>
<organism evidence="2 3">
    <name type="scientific">Cupriavidus necator (strain ATCC 43291 / DSM 13513 / CCUG 52238 / LMG 8453 / N-1)</name>
    <name type="common">Ralstonia eutropha</name>
    <dbReference type="NCBI Taxonomy" id="1042878"/>
    <lineage>
        <taxon>Bacteria</taxon>
        <taxon>Pseudomonadati</taxon>
        <taxon>Pseudomonadota</taxon>
        <taxon>Betaproteobacteria</taxon>
        <taxon>Burkholderiales</taxon>
        <taxon>Burkholderiaceae</taxon>
        <taxon>Cupriavidus</taxon>
    </lineage>
</organism>
<sequence>MRESGRSTNPPTIATGRNATTAMTVANSEKSGTQKKSNI</sequence>
<evidence type="ECO:0000256" key="1">
    <source>
        <dbReference type="SAM" id="MobiDB-lite"/>
    </source>
</evidence>
<dbReference type="HOGENOM" id="CLU_3308311_0_0_4"/>
<evidence type="ECO:0000313" key="3">
    <source>
        <dbReference type="Proteomes" id="UP000006798"/>
    </source>
</evidence>
<dbReference type="Proteomes" id="UP000006798">
    <property type="component" value="Chromosome 1"/>
</dbReference>
<dbReference type="EMBL" id="CP002877">
    <property type="protein sequence ID" value="AEI78143.1"/>
    <property type="molecule type" value="Genomic_DNA"/>
</dbReference>
<reference evidence="2 3" key="1">
    <citation type="journal article" date="2011" name="J. Bacteriol.">
        <title>Complete genome sequence of the type strain Cupriavidus necator N-1.</title>
        <authorList>
            <person name="Poehlein A."/>
            <person name="Kusian B."/>
            <person name="Friedrich B."/>
            <person name="Daniel R."/>
            <person name="Bowien B."/>
        </authorList>
    </citation>
    <scope>NUCLEOTIDE SEQUENCE [LARGE SCALE GENOMIC DNA]</scope>
    <source>
        <strain evidence="3">ATCC 43291 / DSM 13513 / CCUG 52238 / LMG 8453 / N-1</strain>
    </source>
</reference>
<protein>
    <submittedName>
        <fullName evidence="2">Uncharacterized protein</fullName>
    </submittedName>
</protein>
<dbReference type="AlphaFoldDB" id="G0ETU4"/>
<evidence type="ECO:0000313" key="2">
    <source>
        <dbReference type="EMBL" id="AEI78143.1"/>
    </source>
</evidence>
<gene>
    <name evidence="2" type="ordered locus">CNE_1c28300</name>
</gene>
<proteinExistence type="predicted"/>
<dbReference type="KEGG" id="cnc:CNE_1c28300"/>
<name>G0ETU4_CUPNN</name>
<feature type="region of interest" description="Disordered" evidence="1">
    <location>
        <begin position="1"/>
        <end position="39"/>
    </location>
</feature>